<dbReference type="InterPro" id="IPR029044">
    <property type="entry name" value="Nucleotide-diphossugar_trans"/>
</dbReference>
<dbReference type="GO" id="GO:0008120">
    <property type="term" value="F:ceramide glucosyltransferase activity"/>
    <property type="evidence" value="ECO:0007669"/>
    <property type="project" value="TreeGrafter"/>
</dbReference>
<feature type="transmembrane region" description="Helical" evidence="9">
    <location>
        <begin position="355"/>
        <end position="379"/>
    </location>
</feature>
<dbReference type="GO" id="GO:0006679">
    <property type="term" value="P:glucosylceramide biosynthetic process"/>
    <property type="evidence" value="ECO:0007669"/>
    <property type="project" value="TreeGrafter"/>
</dbReference>
<dbReference type="AlphaFoldDB" id="A0A8J7F4L2"/>
<keyword evidence="8 9" id="KW-0472">Membrane</keyword>
<keyword evidence="11" id="KW-1185">Reference proteome</keyword>
<keyword evidence="5" id="KW-0808">Transferase</keyword>
<dbReference type="PANTHER" id="PTHR12726">
    <property type="entry name" value="CERAMIDE GLUCOSYLTRANSFERASE"/>
    <property type="match status" value="1"/>
</dbReference>
<evidence type="ECO:0000256" key="1">
    <source>
        <dbReference type="ARBA" id="ARBA00004141"/>
    </source>
</evidence>
<evidence type="ECO:0000313" key="10">
    <source>
        <dbReference type="EMBL" id="MBE9214083.1"/>
    </source>
</evidence>
<dbReference type="Proteomes" id="UP000620559">
    <property type="component" value="Unassembled WGS sequence"/>
</dbReference>
<comment type="subcellular location">
    <subcellularLocation>
        <location evidence="1">Membrane</location>
        <topology evidence="1">Multi-pass membrane protein</topology>
    </subcellularLocation>
</comment>
<dbReference type="CDD" id="cd00761">
    <property type="entry name" value="Glyco_tranf_GTA_type"/>
    <property type="match status" value="1"/>
</dbReference>
<accession>A0A8J7F4L2</accession>
<feature type="transmembrane region" description="Helical" evidence="9">
    <location>
        <begin position="281"/>
        <end position="304"/>
    </location>
</feature>
<proteinExistence type="predicted"/>
<evidence type="ECO:0000256" key="8">
    <source>
        <dbReference type="ARBA" id="ARBA00023136"/>
    </source>
</evidence>
<evidence type="ECO:0000256" key="6">
    <source>
        <dbReference type="ARBA" id="ARBA00022692"/>
    </source>
</evidence>
<dbReference type="GO" id="GO:0016020">
    <property type="term" value="C:membrane"/>
    <property type="evidence" value="ECO:0007669"/>
    <property type="project" value="UniProtKB-SubCell"/>
</dbReference>
<dbReference type="EMBL" id="JADEWL010000050">
    <property type="protein sequence ID" value="MBE9214083.1"/>
    <property type="molecule type" value="Genomic_DNA"/>
</dbReference>
<dbReference type="RefSeq" id="WP_193921528.1">
    <property type="nucleotide sequence ID" value="NZ_JADEWL010000050.1"/>
</dbReference>
<evidence type="ECO:0000313" key="11">
    <source>
        <dbReference type="Proteomes" id="UP000620559"/>
    </source>
</evidence>
<sequence>MNEIAILIFYLLVSLAIFYLWLTVAFVSKLHQFPKILQEEELPIATIVLCLRGADPFLPKCLEALLNQNYPNYELQIVVDNYQDPAWEMVTQTVKNIAVKHVKINCLRVARSTCSLKCSALLQAVSELDDNCQVVALVDADTIVHSNWLRELISPLTDPQIGATTGNRWYLPQGRYWGSVIRYIWNVAAVAQMQFYRIPWGGSLAIKTEIFRQTGLLSKWEQAFNEDTMIQHILQQQGLTVKFVPSILMLNREECDLKSFFAWVKRQLLCSRLYHNSWSAIAIHGILTTVLPLTAIMLLLITYLNGEWSINGYFAGGLAIYIVTQLLCLVILEYQVRGIFQQKGETVPSVDIRTIFKVLLALPLTQIVYSLALTSAMFMRQVEWRGITYQIKGPWDIKLVKYQPYSYSEKPVDSILSL</sequence>
<evidence type="ECO:0000256" key="7">
    <source>
        <dbReference type="ARBA" id="ARBA00022989"/>
    </source>
</evidence>
<feature type="transmembrane region" description="Helical" evidence="9">
    <location>
        <begin position="6"/>
        <end position="27"/>
    </location>
</feature>
<dbReference type="Pfam" id="PF13641">
    <property type="entry name" value="Glyco_tranf_2_3"/>
    <property type="match status" value="1"/>
</dbReference>
<keyword evidence="7 9" id="KW-1133">Transmembrane helix</keyword>
<gene>
    <name evidence="10" type="ORF">IQ247_15650</name>
</gene>
<evidence type="ECO:0000256" key="5">
    <source>
        <dbReference type="ARBA" id="ARBA00022679"/>
    </source>
</evidence>
<comment type="pathway">
    <text evidence="3">Sphingolipid metabolism.</text>
</comment>
<comment type="caution">
    <text evidence="10">The sequence shown here is derived from an EMBL/GenBank/DDBJ whole genome shotgun (WGS) entry which is preliminary data.</text>
</comment>
<dbReference type="PANTHER" id="PTHR12726:SF0">
    <property type="entry name" value="CERAMIDE GLUCOSYLTRANSFERASE"/>
    <property type="match status" value="1"/>
</dbReference>
<protein>
    <submittedName>
        <fullName evidence="10">Glycosyltransferase family 2 protein</fullName>
    </submittedName>
</protein>
<evidence type="ECO:0000256" key="3">
    <source>
        <dbReference type="ARBA" id="ARBA00004991"/>
    </source>
</evidence>
<organism evidence="10 11">
    <name type="scientific">Plectonema cf. radiosum LEGE 06105</name>
    <dbReference type="NCBI Taxonomy" id="945769"/>
    <lineage>
        <taxon>Bacteria</taxon>
        <taxon>Bacillati</taxon>
        <taxon>Cyanobacteriota</taxon>
        <taxon>Cyanophyceae</taxon>
        <taxon>Oscillatoriophycideae</taxon>
        <taxon>Oscillatoriales</taxon>
        <taxon>Microcoleaceae</taxon>
        <taxon>Plectonema</taxon>
    </lineage>
</organism>
<reference evidence="10" key="1">
    <citation type="submission" date="2020-10" db="EMBL/GenBank/DDBJ databases">
        <authorList>
            <person name="Castelo-Branco R."/>
            <person name="Eusebio N."/>
            <person name="Adriana R."/>
            <person name="Vieira A."/>
            <person name="Brugerolle De Fraissinette N."/>
            <person name="Rezende De Castro R."/>
            <person name="Schneider M.P."/>
            <person name="Vasconcelos V."/>
            <person name="Leao P.N."/>
        </authorList>
    </citation>
    <scope>NUCLEOTIDE SEQUENCE</scope>
    <source>
        <strain evidence="10">LEGE 06105</strain>
    </source>
</reference>
<evidence type="ECO:0000256" key="2">
    <source>
        <dbReference type="ARBA" id="ARBA00004760"/>
    </source>
</evidence>
<keyword evidence="4" id="KW-0328">Glycosyltransferase</keyword>
<comment type="pathway">
    <text evidence="2">Lipid metabolism; sphingolipid metabolism.</text>
</comment>
<evidence type="ECO:0000256" key="4">
    <source>
        <dbReference type="ARBA" id="ARBA00022676"/>
    </source>
</evidence>
<keyword evidence="6 9" id="KW-0812">Transmembrane</keyword>
<name>A0A8J7F4L2_9CYAN</name>
<evidence type="ECO:0000256" key="9">
    <source>
        <dbReference type="SAM" id="Phobius"/>
    </source>
</evidence>
<dbReference type="SUPFAM" id="SSF53448">
    <property type="entry name" value="Nucleotide-diphospho-sugar transferases"/>
    <property type="match status" value="1"/>
</dbReference>
<dbReference type="Gene3D" id="3.90.550.10">
    <property type="entry name" value="Spore Coat Polysaccharide Biosynthesis Protein SpsA, Chain A"/>
    <property type="match status" value="1"/>
</dbReference>
<feature type="transmembrane region" description="Helical" evidence="9">
    <location>
        <begin position="310"/>
        <end position="334"/>
    </location>
</feature>
<dbReference type="InterPro" id="IPR025993">
    <property type="entry name" value="Ceramide_glucosylTrfase"/>
</dbReference>